<reference evidence="3 4" key="1">
    <citation type="submission" date="2018-06" db="EMBL/GenBank/DDBJ databases">
        <authorList>
            <consortium name="Pathogen Informatics"/>
            <person name="Doyle S."/>
        </authorList>
    </citation>
    <scope>NUCLEOTIDE SEQUENCE [LARGE SCALE GENOMIC DNA]</scope>
    <source>
        <strain evidence="3 4">NCTC11190</strain>
    </source>
</reference>
<proteinExistence type="predicted"/>
<dbReference type="Pfam" id="PF03993">
    <property type="entry name" value="DUF349"/>
    <property type="match status" value="5"/>
</dbReference>
<evidence type="ECO:0000313" key="4">
    <source>
        <dbReference type="Proteomes" id="UP000255233"/>
    </source>
</evidence>
<dbReference type="OrthoDB" id="5422202at2"/>
<feature type="compositionally biased region" description="Polar residues" evidence="2">
    <location>
        <begin position="663"/>
        <end position="672"/>
    </location>
</feature>
<protein>
    <submittedName>
        <fullName evidence="3">Domain of Uncharacterized Function (DUF349)</fullName>
    </submittedName>
</protein>
<evidence type="ECO:0000256" key="1">
    <source>
        <dbReference type="SAM" id="Coils"/>
    </source>
</evidence>
<feature type="region of interest" description="Disordered" evidence="2">
    <location>
        <begin position="1"/>
        <end position="72"/>
    </location>
</feature>
<accession>A0A379MS14</accession>
<dbReference type="EMBL" id="UGVL01000001">
    <property type="protein sequence ID" value="SUE34315.1"/>
    <property type="molecule type" value="Genomic_DNA"/>
</dbReference>
<gene>
    <name evidence="3" type="ORF">NCTC11190_01538</name>
</gene>
<feature type="coiled-coil region" evidence="1">
    <location>
        <begin position="566"/>
        <end position="627"/>
    </location>
</feature>
<keyword evidence="4" id="KW-1185">Reference proteome</keyword>
<dbReference type="STRING" id="880526.GCA_000427365_00023"/>
<dbReference type="AlphaFoldDB" id="A0A379MS14"/>
<dbReference type="InterPro" id="IPR007139">
    <property type="entry name" value="DUF349"/>
</dbReference>
<dbReference type="Proteomes" id="UP000255233">
    <property type="component" value="Unassembled WGS sequence"/>
</dbReference>
<keyword evidence="1" id="KW-0175">Coiled coil</keyword>
<dbReference type="RefSeq" id="WP_051214147.1">
    <property type="nucleotide sequence ID" value="NZ_UGVL01000001.1"/>
</dbReference>
<feature type="compositionally biased region" description="Low complexity" evidence="2">
    <location>
        <begin position="640"/>
        <end position="651"/>
    </location>
</feature>
<feature type="region of interest" description="Disordered" evidence="2">
    <location>
        <begin position="630"/>
        <end position="672"/>
    </location>
</feature>
<evidence type="ECO:0000313" key="3">
    <source>
        <dbReference type="EMBL" id="SUE34315.1"/>
    </source>
</evidence>
<sequence length="672" mass="77494">MESQGLTSAQAPETQQEQFEAAAVEQEEATAAAPATANEAVETTQETTLSAEVPENEAETESAAPAANPYADKTQPELIDLLAKMLEERPVQNLRGDVEAVKIAFYKAGRAEIETQRAEFIAGGGDPEAFKPAENDNEARFKELLVRYREKRDAFTNHAEQEKERAYAAKLRIIEELKELVNGNETLGQTFNTFRELQQRWKDAGIVPQDKIKDLWETYHHHVENFYNYIKINKELRDLDLRKNYEAKTALAEEAEALMLDPSATDAFHKLQKLHEEWREVGPVAPEFKDALWERFKAASTQINKRHQEYFEGIKAEQKQNLALKTELCEKVEELAGSAFTSHKEWNAASEQIIEIQKVWKTIGFAPKKDNTKIYERFRTACDKFFEAKRTFYQGMKAEIADNLQAKLDLCVQAEALQDSEDWKATTDALIALQKKWKEIGATSRKHSEQVWKRFRAASDKFFARKAEHFGNQDSQYAENLARKQEMLEEMRRRLHEKVDITFDTIKDYQRRWAEIGFVPIRKKEAVQSEYRKIVDGLFEQLRGEERERHIRNFRDKVSKIQESGSRRLNQERDRLYNKIRQIEGDIQIWENNIGFFAKSKNAEALMREVQNKIARAKEQIATMMEKIRMIDHPEPAPAPETEAGTAPKAESAPATEVPDQENAATNTTEKE</sequence>
<name>A0A379MS14_9BACT</name>
<organism evidence="3 4">
    <name type="scientific">Rikenella microfusus</name>
    <dbReference type="NCBI Taxonomy" id="28139"/>
    <lineage>
        <taxon>Bacteria</taxon>
        <taxon>Pseudomonadati</taxon>
        <taxon>Bacteroidota</taxon>
        <taxon>Bacteroidia</taxon>
        <taxon>Bacteroidales</taxon>
        <taxon>Rikenellaceae</taxon>
        <taxon>Rikenella</taxon>
    </lineage>
</organism>
<feature type="compositionally biased region" description="Low complexity" evidence="2">
    <location>
        <begin position="9"/>
        <end position="44"/>
    </location>
</feature>
<evidence type="ECO:0000256" key="2">
    <source>
        <dbReference type="SAM" id="MobiDB-lite"/>
    </source>
</evidence>